<feature type="transmembrane region" description="Helical" evidence="1">
    <location>
        <begin position="27"/>
        <end position="47"/>
    </location>
</feature>
<feature type="transmembrane region" description="Helical" evidence="1">
    <location>
        <begin position="113"/>
        <end position="138"/>
    </location>
</feature>
<keyword evidence="1" id="KW-0812">Transmembrane</keyword>
<dbReference type="OrthoDB" id="137652at2157"/>
<feature type="transmembrane region" description="Helical" evidence="1">
    <location>
        <begin position="67"/>
        <end position="92"/>
    </location>
</feature>
<organism evidence="2 3">
    <name type="scientific">Halarchaeum nitratireducens</name>
    <dbReference type="NCBI Taxonomy" id="489913"/>
    <lineage>
        <taxon>Archaea</taxon>
        <taxon>Methanobacteriati</taxon>
        <taxon>Methanobacteriota</taxon>
        <taxon>Stenosarchaea group</taxon>
        <taxon>Halobacteria</taxon>
        <taxon>Halobacteriales</taxon>
        <taxon>Halobacteriaceae</taxon>
    </lineage>
</organism>
<sequence>MSWYAVETLHRAFTETRDLLRPVRAGVWLRLALLAVFAGGTSVRPPGVGIVTLPLNAFDVPAPAPRALALLAALLAVGFVASVFEFLLVDFVEPDGDRLRRSLVSHVGDGARLFGFRCCLGALVVVPVGAFVAGIVAAARDGSAVAIVLTAICVPVVGALVVSALAASALTTSFVVPLMARGEGGVRAGWRLVRPALAAAPGEFGVYLVVRACLGVAYVVAGSVVAGAFALPFALAYGATALGGSVGAAAGVVAIAIAAVGTGCYLLCLRGPASAYLRVHSLLVLDRLDVPYDYPA</sequence>
<feature type="transmembrane region" description="Helical" evidence="1">
    <location>
        <begin position="216"/>
        <end position="239"/>
    </location>
</feature>
<dbReference type="InterPro" id="IPR055966">
    <property type="entry name" value="DUF7544"/>
</dbReference>
<dbReference type="AlphaFoldDB" id="A0A830GB10"/>
<accession>A0A830GB10</accession>
<feature type="transmembrane region" description="Helical" evidence="1">
    <location>
        <begin position="245"/>
        <end position="268"/>
    </location>
</feature>
<dbReference type="EMBL" id="BMOQ01000004">
    <property type="protein sequence ID" value="GGN16520.1"/>
    <property type="molecule type" value="Genomic_DNA"/>
</dbReference>
<feature type="transmembrane region" description="Helical" evidence="1">
    <location>
        <begin position="144"/>
        <end position="171"/>
    </location>
</feature>
<dbReference type="Proteomes" id="UP000608850">
    <property type="component" value="Unassembled WGS sequence"/>
</dbReference>
<evidence type="ECO:0000313" key="3">
    <source>
        <dbReference type="Proteomes" id="UP000608850"/>
    </source>
</evidence>
<protein>
    <submittedName>
        <fullName evidence="2">Uncharacterized protein</fullName>
    </submittedName>
</protein>
<keyword evidence="1" id="KW-1133">Transmembrane helix</keyword>
<evidence type="ECO:0000313" key="2">
    <source>
        <dbReference type="EMBL" id="GGN16520.1"/>
    </source>
</evidence>
<evidence type="ECO:0000256" key="1">
    <source>
        <dbReference type="SAM" id="Phobius"/>
    </source>
</evidence>
<dbReference type="Pfam" id="PF24400">
    <property type="entry name" value="DUF7544"/>
    <property type="match status" value="1"/>
</dbReference>
<reference evidence="2 3" key="1">
    <citation type="journal article" date="2019" name="Int. J. Syst. Evol. Microbiol.">
        <title>The Global Catalogue of Microorganisms (GCM) 10K type strain sequencing project: providing services to taxonomists for standard genome sequencing and annotation.</title>
        <authorList>
            <consortium name="The Broad Institute Genomics Platform"/>
            <consortium name="The Broad Institute Genome Sequencing Center for Infectious Disease"/>
            <person name="Wu L."/>
            <person name="Ma J."/>
        </authorList>
    </citation>
    <scope>NUCLEOTIDE SEQUENCE [LARGE SCALE GENOMIC DNA]</scope>
    <source>
        <strain evidence="2 3">JCM 16331</strain>
    </source>
</reference>
<proteinExistence type="predicted"/>
<keyword evidence="1" id="KW-0472">Membrane</keyword>
<keyword evidence="3" id="KW-1185">Reference proteome</keyword>
<comment type="caution">
    <text evidence="2">The sequence shown here is derived from an EMBL/GenBank/DDBJ whole genome shotgun (WGS) entry which is preliminary data.</text>
</comment>
<name>A0A830GB10_9EURY</name>
<dbReference type="RefSeq" id="WP_188878274.1">
    <property type="nucleotide sequence ID" value="NZ_BMOQ01000004.1"/>
</dbReference>
<gene>
    <name evidence="2" type="ORF">GCM10009021_16470</name>
</gene>